<name>A0A840DM46_9MICO</name>
<keyword evidence="2" id="KW-0812">Transmembrane</keyword>
<keyword evidence="2" id="KW-0472">Membrane</keyword>
<sequence>MNTKNNRHEPSKRDKLKPVELVGFSALLAVFAAAVVGGATRDFQMLVPVVAISVFIVTLMVLALLGLSMKPNPEDLVMRETAAEIAAAANAAEQKQHEAPEHPANPDSPQLPADPEQ</sequence>
<dbReference type="Proteomes" id="UP000571183">
    <property type="component" value="Unassembled WGS sequence"/>
</dbReference>
<accession>A0A840DM46</accession>
<gene>
    <name evidence="3" type="ORF">F5897_000426</name>
</gene>
<feature type="region of interest" description="Disordered" evidence="1">
    <location>
        <begin position="88"/>
        <end position="117"/>
    </location>
</feature>
<evidence type="ECO:0000313" key="4">
    <source>
        <dbReference type="Proteomes" id="UP000571183"/>
    </source>
</evidence>
<keyword evidence="2" id="KW-1133">Transmembrane helix</keyword>
<evidence type="ECO:0000256" key="2">
    <source>
        <dbReference type="SAM" id="Phobius"/>
    </source>
</evidence>
<protein>
    <submittedName>
        <fullName evidence="3">Uncharacterized protein</fullName>
    </submittedName>
</protein>
<feature type="transmembrane region" description="Helical" evidence="2">
    <location>
        <begin position="21"/>
        <end position="39"/>
    </location>
</feature>
<evidence type="ECO:0000256" key="1">
    <source>
        <dbReference type="SAM" id="MobiDB-lite"/>
    </source>
</evidence>
<dbReference type="RefSeq" id="WP_183304310.1">
    <property type="nucleotide sequence ID" value="NZ_JACIFD010000003.1"/>
</dbReference>
<reference evidence="3" key="1">
    <citation type="submission" date="2020-08" db="EMBL/GenBank/DDBJ databases">
        <title>Sequencing the genomes of 1000 actinobacteria strains.</title>
        <authorList>
            <person name="Klenk H.-P."/>
        </authorList>
    </citation>
    <scope>NUCLEOTIDE SEQUENCE [LARGE SCALE GENOMIC DNA]</scope>
    <source>
        <strain evidence="3">DSM 27064</strain>
    </source>
</reference>
<proteinExistence type="predicted"/>
<organism evidence="3 4">
    <name type="scientific">Canibacter oris</name>
    <dbReference type="NCBI Taxonomy" id="1365628"/>
    <lineage>
        <taxon>Bacteria</taxon>
        <taxon>Bacillati</taxon>
        <taxon>Actinomycetota</taxon>
        <taxon>Actinomycetes</taxon>
        <taxon>Micrococcales</taxon>
        <taxon>Microbacteriaceae</taxon>
        <taxon>Canibacter</taxon>
    </lineage>
</organism>
<comment type="caution">
    <text evidence="3">The sequence shown here is derived from an EMBL/GenBank/DDBJ whole genome shotgun (WGS) entry which is preliminary data.</text>
</comment>
<evidence type="ECO:0000313" key="3">
    <source>
        <dbReference type="EMBL" id="MBB4071138.1"/>
    </source>
</evidence>
<feature type="transmembrane region" description="Helical" evidence="2">
    <location>
        <begin position="45"/>
        <end position="69"/>
    </location>
</feature>
<dbReference type="EMBL" id="JACIFD010000003">
    <property type="protein sequence ID" value="MBB4071138.1"/>
    <property type="molecule type" value="Genomic_DNA"/>
</dbReference>
<dbReference type="AlphaFoldDB" id="A0A840DM46"/>
<keyword evidence="4" id="KW-1185">Reference proteome</keyword>